<comment type="caution">
    <text evidence="2">The sequence shown here is derived from an EMBL/GenBank/DDBJ whole genome shotgun (WGS) entry which is preliminary data.</text>
</comment>
<organism evidence="2 3">
    <name type="scientific">Aerophobetes bacterium</name>
    <dbReference type="NCBI Taxonomy" id="2030807"/>
    <lineage>
        <taxon>Bacteria</taxon>
        <taxon>Candidatus Aerophobota</taxon>
    </lineage>
</organism>
<dbReference type="EMBL" id="NVUU01000013">
    <property type="protein sequence ID" value="PCI95619.1"/>
    <property type="molecule type" value="Genomic_DNA"/>
</dbReference>
<accession>A0A2A4YMA2</accession>
<gene>
    <name evidence="2" type="ORF">COB11_01685</name>
</gene>
<feature type="region of interest" description="Disordered" evidence="1">
    <location>
        <begin position="56"/>
        <end position="76"/>
    </location>
</feature>
<evidence type="ECO:0000256" key="1">
    <source>
        <dbReference type="SAM" id="MobiDB-lite"/>
    </source>
</evidence>
<sequence length="313" mass="36686">MNILPFVAIFLILLGIFSSSFLQNGKIFLYEKKASLGFLAADRKMEEKMHLAAFEKAPEKKHEKKESKTPKEKQEKIASLDNIKVQESRREKKSTQSVNLYFFFEEELDPKLYAIYENFFKSFYSDAAFYQNSCLKEDLRSFLDRLRKQGSTLVKEMVKKNQDITTLTLLDFYPTGLDQDLYYHMLRGTNLYDPNKKIGYPAMEEAFCYLPMKNQKIFSFKNLNPKMLENIFSMEIAESILQKEAEKRLANPKKIASTLTMEELKDLLHKKHASSNIDKTIEFLNFSSAKEKDEMITVKDFNTNVILKRKKRL</sequence>
<name>A0A2A4YMA2_UNCAE</name>
<proteinExistence type="predicted"/>
<evidence type="ECO:0000313" key="2">
    <source>
        <dbReference type="EMBL" id="PCI95619.1"/>
    </source>
</evidence>
<reference evidence="3" key="1">
    <citation type="submission" date="2017-08" db="EMBL/GenBank/DDBJ databases">
        <title>A dynamic microbial community with high functional redundancy inhabits the cold, oxic subseafloor aquifer.</title>
        <authorList>
            <person name="Tully B.J."/>
            <person name="Wheat C.G."/>
            <person name="Glazer B.T."/>
            <person name="Huber J.A."/>
        </authorList>
    </citation>
    <scope>NUCLEOTIDE SEQUENCE [LARGE SCALE GENOMIC DNA]</scope>
</reference>
<dbReference type="Proteomes" id="UP000217838">
    <property type="component" value="Unassembled WGS sequence"/>
</dbReference>
<dbReference type="AlphaFoldDB" id="A0A2A4YMA2"/>
<protein>
    <submittedName>
        <fullName evidence="2">Uncharacterized protein</fullName>
    </submittedName>
</protein>
<evidence type="ECO:0000313" key="3">
    <source>
        <dbReference type="Proteomes" id="UP000217838"/>
    </source>
</evidence>